<dbReference type="SMART" id="SM00356">
    <property type="entry name" value="ZnF_C3H1"/>
    <property type="match status" value="2"/>
</dbReference>
<sequence length="203" mass="23576">MASHLASIYGTENDKVNCSFYYKIGACRHGEKCSRKHVKPTYSNTVLCSNLYQNPANGESDPLNEDGSKMTKADLDKHFALFYEDIYMEAAKLGRLEEMIVCENGNDHLTGNTYLRFRNQEDAQRACDLFNTRWYAGRPVWCELSPVNDFTESCCRQHDTNECSRGNMCNFMHAKRPPRQLAKDLDASQRKFYNRQRDRKSKR</sequence>
<dbReference type="InterPro" id="IPR003954">
    <property type="entry name" value="RRM_euk-type"/>
</dbReference>
<feature type="zinc finger region" description="C3H1-type" evidence="6">
    <location>
        <begin position="12"/>
        <end position="40"/>
    </location>
</feature>
<dbReference type="PRINTS" id="PR01848">
    <property type="entry name" value="U2AUXFACTOR"/>
</dbReference>
<keyword evidence="3 6" id="KW-0863">Zinc-finger</keyword>
<evidence type="ECO:0000256" key="3">
    <source>
        <dbReference type="ARBA" id="ARBA00022771"/>
    </source>
</evidence>
<keyword evidence="5" id="KW-0694">RNA-binding</keyword>
<dbReference type="PROSITE" id="PS50102">
    <property type="entry name" value="RRM"/>
    <property type="match status" value="1"/>
</dbReference>
<feature type="domain" description="C3H1-type" evidence="9">
    <location>
        <begin position="149"/>
        <end position="176"/>
    </location>
</feature>
<feature type="zinc finger region" description="C3H1-type" evidence="6">
    <location>
        <begin position="149"/>
        <end position="176"/>
    </location>
</feature>
<accession>A0A1D8NM91</accession>
<dbReference type="Gene3D" id="3.30.70.330">
    <property type="match status" value="1"/>
</dbReference>
<dbReference type="eggNOG" id="KOG2202">
    <property type="taxonomic scope" value="Eukaryota"/>
</dbReference>
<keyword evidence="4 6" id="KW-0862">Zinc</keyword>
<dbReference type="InterPro" id="IPR012677">
    <property type="entry name" value="Nucleotide-bd_a/b_plait_sf"/>
</dbReference>
<dbReference type="KEGG" id="yli:2908421"/>
<protein>
    <submittedName>
        <fullName evidence="10">Uncharacterized protein</fullName>
    </submittedName>
</protein>
<dbReference type="VEuPathDB" id="FungiDB:YALI0_F06292g"/>
<dbReference type="GO" id="GO:0071004">
    <property type="term" value="C:U2-type prespliceosome"/>
    <property type="evidence" value="ECO:0007669"/>
    <property type="project" value="EnsemblFungi"/>
</dbReference>
<evidence type="ECO:0000256" key="4">
    <source>
        <dbReference type="ARBA" id="ARBA00022833"/>
    </source>
</evidence>
<keyword evidence="1 6" id="KW-0479">Metal-binding</keyword>
<dbReference type="GeneID" id="2908421"/>
<dbReference type="RefSeq" id="XP_505072.1">
    <property type="nucleotide sequence ID" value="XM_505072.1"/>
</dbReference>
<dbReference type="OrthoDB" id="423462at2759"/>
<dbReference type="SMART" id="SM00361">
    <property type="entry name" value="RRM_1"/>
    <property type="match status" value="1"/>
</dbReference>
<dbReference type="OMA" id="MIDTRQA"/>
<evidence type="ECO:0000259" key="9">
    <source>
        <dbReference type="PROSITE" id="PS50103"/>
    </source>
</evidence>
<dbReference type="Proteomes" id="UP000182444">
    <property type="component" value="Chromosome 1F"/>
</dbReference>
<evidence type="ECO:0000313" key="10">
    <source>
        <dbReference type="EMBL" id="AOW06750.1"/>
    </source>
</evidence>
<evidence type="ECO:0000256" key="1">
    <source>
        <dbReference type="ARBA" id="ARBA00022723"/>
    </source>
</evidence>
<dbReference type="InterPro" id="IPR000504">
    <property type="entry name" value="RRM_dom"/>
</dbReference>
<dbReference type="GO" id="GO:0000243">
    <property type="term" value="C:commitment complex"/>
    <property type="evidence" value="ECO:0007669"/>
    <property type="project" value="EnsemblFungi"/>
</dbReference>
<dbReference type="SUPFAM" id="SSF54928">
    <property type="entry name" value="RNA-binding domain, RBD"/>
    <property type="match status" value="1"/>
</dbReference>
<feature type="domain" description="C3H1-type" evidence="9">
    <location>
        <begin position="12"/>
        <end position="40"/>
    </location>
</feature>
<dbReference type="Proteomes" id="UP000256601">
    <property type="component" value="Unassembled WGS sequence"/>
</dbReference>
<dbReference type="PROSITE" id="PS50103">
    <property type="entry name" value="ZF_C3H1"/>
    <property type="match status" value="2"/>
</dbReference>
<evidence type="ECO:0000259" key="8">
    <source>
        <dbReference type="PROSITE" id="PS50102"/>
    </source>
</evidence>
<dbReference type="Pfam" id="PF00642">
    <property type="entry name" value="zf-CCCH"/>
    <property type="match status" value="2"/>
</dbReference>
<evidence type="ECO:0000256" key="2">
    <source>
        <dbReference type="ARBA" id="ARBA00022737"/>
    </source>
</evidence>
<organism evidence="10 12">
    <name type="scientific">Yarrowia lipolytica</name>
    <name type="common">Candida lipolytica</name>
    <dbReference type="NCBI Taxonomy" id="4952"/>
    <lineage>
        <taxon>Eukaryota</taxon>
        <taxon>Fungi</taxon>
        <taxon>Dikarya</taxon>
        <taxon>Ascomycota</taxon>
        <taxon>Saccharomycotina</taxon>
        <taxon>Dipodascomycetes</taxon>
        <taxon>Dipodascales</taxon>
        <taxon>Dipodascales incertae sedis</taxon>
        <taxon>Yarrowia</taxon>
    </lineage>
</organism>
<evidence type="ECO:0000256" key="6">
    <source>
        <dbReference type="PROSITE-ProRule" id="PRU00723"/>
    </source>
</evidence>
<dbReference type="AlphaFoldDB" id="A0A1D8NM91"/>
<dbReference type="InterPro" id="IPR035979">
    <property type="entry name" value="RBD_domain_sf"/>
</dbReference>
<name>A0A1D8NM91_YARLL</name>
<dbReference type="GO" id="GO:0003723">
    <property type="term" value="F:RNA binding"/>
    <property type="evidence" value="ECO:0007669"/>
    <property type="project" value="UniProtKB-UniRule"/>
</dbReference>
<dbReference type="EMBL" id="CP017558">
    <property type="protein sequence ID" value="AOW06750.1"/>
    <property type="molecule type" value="Genomic_DNA"/>
</dbReference>
<feature type="domain" description="RRM" evidence="8">
    <location>
        <begin position="44"/>
        <end position="147"/>
    </location>
</feature>
<dbReference type="InterPro" id="IPR000571">
    <property type="entry name" value="Znf_CCCH"/>
</dbReference>
<evidence type="ECO:0000313" key="11">
    <source>
        <dbReference type="EMBL" id="RDW24493.1"/>
    </source>
</evidence>
<feature type="compositionally biased region" description="Basic residues" evidence="7">
    <location>
        <begin position="192"/>
        <end position="203"/>
    </location>
</feature>
<dbReference type="GO" id="GO:0008270">
    <property type="term" value="F:zinc ion binding"/>
    <property type="evidence" value="ECO:0007669"/>
    <property type="project" value="UniProtKB-KW"/>
</dbReference>
<reference evidence="10 12" key="1">
    <citation type="journal article" date="2016" name="PLoS ONE">
        <title>Sequence Assembly of Yarrowia lipolytica Strain W29/CLIB89 Shows Transposable Element Diversity.</title>
        <authorList>
            <person name="Magnan C."/>
            <person name="Yu J."/>
            <person name="Chang I."/>
            <person name="Jahn E."/>
            <person name="Kanomata Y."/>
            <person name="Wu J."/>
            <person name="Zeller M."/>
            <person name="Oakes M."/>
            <person name="Baldi P."/>
            <person name="Sandmeyer S."/>
        </authorList>
    </citation>
    <scope>NUCLEOTIDE SEQUENCE [LARGE SCALE GENOMIC DNA]</scope>
    <source>
        <strain evidence="10">CLIB89</strain>
        <strain evidence="12">CLIB89(W29)</strain>
    </source>
</reference>
<evidence type="ECO:0000256" key="5">
    <source>
        <dbReference type="PROSITE-ProRule" id="PRU00176"/>
    </source>
</evidence>
<proteinExistence type="predicted"/>
<evidence type="ECO:0000313" key="13">
    <source>
        <dbReference type="Proteomes" id="UP000256601"/>
    </source>
</evidence>
<dbReference type="InterPro" id="IPR009145">
    <property type="entry name" value="U2AF_small"/>
</dbReference>
<dbReference type="GO" id="GO:0089701">
    <property type="term" value="C:U2AF complex"/>
    <property type="evidence" value="ECO:0007669"/>
    <property type="project" value="EnsemblFungi"/>
</dbReference>
<feature type="region of interest" description="Disordered" evidence="7">
    <location>
        <begin position="183"/>
        <end position="203"/>
    </location>
</feature>
<keyword evidence="2" id="KW-0677">Repeat</keyword>
<dbReference type="PANTHER" id="PTHR12620">
    <property type="entry name" value="U2 SNRNP AUXILIARY FACTOR, SMALL SUBUNIT"/>
    <property type="match status" value="1"/>
</dbReference>
<reference evidence="11 13" key="2">
    <citation type="submission" date="2018-07" db="EMBL/GenBank/DDBJ databases">
        <title>Draft Genome Assemblies for Five Robust Yarrowia lipolytica Strains Exhibiting High Lipid Production and Pentose Sugar Utilization and Sugar Alcohol Secretion from Undetoxified Lignocellulosic Biomass Hydrolysates.</title>
        <authorList>
            <consortium name="DOE Joint Genome Institute"/>
            <person name="Walker C."/>
            <person name="Ryu S."/>
            <person name="Na H."/>
            <person name="Zane M."/>
            <person name="LaButti K."/>
            <person name="Lipzen A."/>
            <person name="Haridas S."/>
            <person name="Barry K."/>
            <person name="Grigoriev I.V."/>
            <person name="Quarterman J."/>
            <person name="Slininger P."/>
            <person name="Dien B."/>
            <person name="Trinh C.T."/>
        </authorList>
    </citation>
    <scope>NUCLEOTIDE SEQUENCE [LARGE SCALE GENOMIC DNA]</scope>
    <source>
        <strain evidence="11 13">YB392</strain>
    </source>
</reference>
<evidence type="ECO:0000313" key="12">
    <source>
        <dbReference type="Proteomes" id="UP000182444"/>
    </source>
</evidence>
<dbReference type="GO" id="GO:0045292">
    <property type="term" value="P:mRNA cis splicing, via spliceosome"/>
    <property type="evidence" value="ECO:0007669"/>
    <property type="project" value="EnsemblFungi"/>
</dbReference>
<gene>
    <name evidence="11" type="ORF">B0I71DRAFT_134205</name>
    <name evidence="10" type="ORF">YALI1_F09345g</name>
</gene>
<evidence type="ECO:0000256" key="7">
    <source>
        <dbReference type="SAM" id="MobiDB-lite"/>
    </source>
</evidence>
<dbReference type="EMBL" id="KZ859032">
    <property type="protein sequence ID" value="RDW24493.1"/>
    <property type="molecule type" value="Genomic_DNA"/>
</dbReference>
<dbReference type="VEuPathDB" id="FungiDB:YALI1_F09345g"/>